<evidence type="ECO:0000256" key="6">
    <source>
        <dbReference type="ARBA" id="ARBA00022892"/>
    </source>
</evidence>
<dbReference type="GO" id="GO:0006891">
    <property type="term" value="P:intra-Golgi vesicle-mediated transport"/>
    <property type="evidence" value="ECO:0007669"/>
    <property type="project" value="TreeGrafter"/>
</dbReference>
<dbReference type="Proteomes" id="UP000799772">
    <property type="component" value="Unassembled WGS sequence"/>
</dbReference>
<dbReference type="Gene3D" id="1.25.40.10">
    <property type="entry name" value="Tetratricopeptide repeat domain"/>
    <property type="match status" value="1"/>
</dbReference>
<dbReference type="InterPro" id="IPR011990">
    <property type="entry name" value="TPR-like_helical_dom_sf"/>
</dbReference>
<keyword evidence="10 11" id="KW-0968">Cytoplasmic vesicle</keyword>
<dbReference type="GO" id="GO:0005198">
    <property type="term" value="F:structural molecule activity"/>
    <property type="evidence" value="ECO:0007669"/>
    <property type="project" value="UniProtKB-UniRule"/>
</dbReference>
<dbReference type="GO" id="GO:0030126">
    <property type="term" value="C:COPI vesicle coat"/>
    <property type="evidence" value="ECO:0007669"/>
    <property type="project" value="TreeGrafter"/>
</dbReference>
<evidence type="ECO:0000256" key="3">
    <source>
        <dbReference type="ARBA" id="ARBA00008827"/>
    </source>
</evidence>
<dbReference type="AlphaFoldDB" id="A0A9P4MDH5"/>
<dbReference type="EMBL" id="ML978122">
    <property type="protein sequence ID" value="KAF2103467.1"/>
    <property type="molecule type" value="Genomic_DNA"/>
</dbReference>
<sequence>MDPYSAEGELVNLHNYFHQAQYAQVIDFDTSALSSSNLLPARVLQLRAKIALSQVDEALSEISSDANKSTPDLKAVQILAQYSKAQHAGKPLDGNASAAEELAKSDGDNVNVQVLCGTVLAGAGMAEEALQVLGKHQGSLDAIALIVQIHLQQNRLDLANKEAQQARKWAQDNLLVNIAESWVGMRQGGEKYQAAYYVFEELAQAPATQSVQSLIGQAVAELHLGRLPEAEAALQQARDLDAENPDLLVNSVVLDTILGKVDEAKAAKEKLAKVHPEYQALADWAKKKEEFEKACERYTPKFDP</sequence>
<keyword evidence="9 11" id="KW-0472">Membrane</keyword>
<evidence type="ECO:0000313" key="12">
    <source>
        <dbReference type="EMBL" id="KAF2103467.1"/>
    </source>
</evidence>
<comment type="subcellular location">
    <subcellularLocation>
        <location evidence="2">Cytoplasmic vesicle</location>
        <location evidence="2">COPI-coated vesicle membrane</location>
        <topology evidence="2">Peripheral membrane protein</topology>
        <orientation evidence="2">Cytoplasmic side</orientation>
    </subcellularLocation>
    <subcellularLocation>
        <location evidence="1">Golgi apparatus membrane</location>
        <topology evidence="1">Peripheral membrane protein</topology>
        <orientation evidence="1">Cytoplasmic side</orientation>
    </subcellularLocation>
</comment>
<reference evidence="12" key="1">
    <citation type="journal article" date="2020" name="Stud. Mycol.">
        <title>101 Dothideomycetes genomes: a test case for predicting lifestyles and emergence of pathogens.</title>
        <authorList>
            <person name="Haridas S."/>
            <person name="Albert R."/>
            <person name="Binder M."/>
            <person name="Bloem J."/>
            <person name="Labutti K."/>
            <person name="Salamov A."/>
            <person name="Andreopoulos B."/>
            <person name="Baker S."/>
            <person name="Barry K."/>
            <person name="Bills G."/>
            <person name="Bluhm B."/>
            <person name="Cannon C."/>
            <person name="Castanera R."/>
            <person name="Culley D."/>
            <person name="Daum C."/>
            <person name="Ezra D."/>
            <person name="Gonzalez J."/>
            <person name="Henrissat B."/>
            <person name="Kuo A."/>
            <person name="Liang C."/>
            <person name="Lipzen A."/>
            <person name="Lutzoni F."/>
            <person name="Magnuson J."/>
            <person name="Mondo S."/>
            <person name="Nolan M."/>
            <person name="Ohm R."/>
            <person name="Pangilinan J."/>
            <person name="Park H.-J."/>
            <person name="Ramirez L."/>
            <person name="Alfaro M."/>
            <person name="Sun H."/>
            <person name="Tritt A."/>
            <person name="Yoshinaga Y."/>
            <person name="Zwiers L.-H."/>
            <person name="Turgeon B."/>
            <person name="Goodwin S."/>
            <person name="Spatafora J."/>
            <person name="Crous P."/>
            <person name="Grigoriev I."/>
        </authorList>
    </citation>
    <scope>NUCLEOTIDE SEQUENCE</scope>
    <source>
        <strain evidence="12">CBS 133067</strain>
    </source>
</reference>
<comment type="caution">
    <text evidence="12">The sequence shown here is derived from an EMBL/GenBank/DDBJ whole genome shotgun (WGS) entry which is preliminary data.</text>
</comment>
<dbReference type="GO" id="GO:0000139">
    <property type="term" value="C:Golgi membrane"/>
    <property type="evidence" value="ECO:0007669"/>
    <property type="project" value="UniProtKB-SubCell"/>
</dbReference>
<dbReference type="PANTHER" id="PTHR10805">
    <property type="entry name" value="COATOMER SUBUNIT EPSILON"/>
    <property type="match status" value="1"/>
</dbReference>
<keyword evidence="8 11" id="KW-0333">Golgi apparatus</keyword>
<evidence type="ECO:0000256" key="1">
    <source>
        <dbReference type="ARBA" id="ARBA00004255"/>
    </source>
</evidence>
<dbReference type="InterPro" id="IPR006822">
    <property type="entry name" value="Coatomer_esu"/>
</dbReference>
<name>A0A9P4MDH5_9PEZI</name>
<evidence type="ECO:0000256" key="8">
    <source>
        <dbReference type="ARBA" id="ARBA00023034"/>
    </source>
</evidence>
<dbReference type="SUPFAM" id="SSF48452">
    <property type="entry name" value="TPR-like"/>
    <property type="match status" value="1"/>
</dbReference>
<keyword evidence="13" id="KW-1185">Reference proteome</keyword>
<protein>
    <recommendedName>
        <fullName evidence="11">Coatomer subunit epsilon</fullName>
    </recommendedName>
</protein>
<keyword evidence="4 11" id="KW-0813">Transport</keyword>
<evidence type="ECO:0000313" key="13">
    <source>
        <dbReference type="Proteomes" id="UP000799772"/>
    </source>
</evidence>
<keyword evidence="5 11" id="KW-0963">Cytoplasm</keyword>
<evidence type="ECO:0000256" key="7">
    <source>
        <dbReference type="ARBA" id="ARBA00022927"/>
    </source>
</evidence>
<proteinExistence type="inferred from homology"/>
<evidence type="ECO:0000256" key="5">
    <source>
        <dbReference type="ARBA" id="ARBA00022490"/>
    </source>
</evidence>
<evidence type="ECO:0000256" key="11">
    <source>
        <dbReference type="PIRNR" id="PIRNR016478"/>
    </source>
</evidence>
<keyword evidence="6 11" id="KW-0931">ER-Golgi transport</keyword>
<dbReference type="OrthoDB" id="310217at2759"/>
<keyword evidence="7 11" id="KW-0653">Protein transport</keyword>
<organism evidence="12 13">
    <name type="scientific">Rhizodiscina lignyota</name>
    <dbReference type="NCBI Taxonomy" id="1504668"/>
    <lineage>
        <taxon>Eukaryota</taxon>
        <taxon>Fungi</taxon>
        <taxon>Dikarya</taxon>
        <taxon>Ascomycota</taxon>
        <taxon>Pezizomycotina</taxon>
        <taxon>Dothideomycetes</taxon>
        <taxon>Pleosporomycetidae</taxon>
        <taxon>Aulographales</taxon>
        <taxon>Rhizodiscinaceae</taxon>
        <taxon>Rhizodiscina</taxon>
    </lineage>
</organism>
<evidence type="ECO:0000256" key="9">
    <source>
        <dbReference type="ARBA" id="ARBA00023136"/>
    </source>
</evidence>
<evidence type="ECO:0000256" key="10">
    <source>
        <dbReference type="ARBA" id="ARBA00023329"/>
    </source>
</evidence>
<evidence type="ECO:0000256" key="4">
    <source>
        <dbReference type="ARBA" id="ARBA00022448"/>
    </source>
</evidence>
<accession>A0A9P4MDH5</accession>
<comment type="function">
    <text evidence="11">The coatomer is a cytosolic protein complex that binds to dilysine motifs and reversibly associates with Golgi non-clathrin-coated vesicles, which further mediate biosynthetic protein transport from the ER, via the Golgi up to the trans Golgi network. The coatomer complex is required for budding from Golgi membranes, and is essential for the retrograde Golgi-to-ER transport of dilysine-tagged proteins.</text>
</comment>
<dbReference type="GO" id="GO:0015031">
    <property type="term" value="P:protein transport"/>
    <property type="evidence" value="ECO:0007669"/>
    <property type="project" value="UniProtKB-UniRule"/>
</dbReference>
<dbReference type="Pfam" id="PF04733">
    <property type="entry name" value="Coatomer_E"/>
    <property type="match status" value="1"/>
</dbReference>
<dbReference type="GO" id="GO:0006888">
    <property type="term" value="P:endoplasmic reticulum to Golgi vesicle-mediated transport"/>
    <property type="evidence" value="ECO:0007669"/>
    <property type="project" value="TreeGrafter"/>
</dbReference>
<dbReference type="PIRSF" id="PIRSF016478">
    <property type="entry name" value="Coatomer_esu"/>
    <property type="match status" value="1"/>
</dbReference>
<dbReference type="GO" id="GO:0006890">
    <property type="term" value="P:retrograde vesicle-mediated transport, Golgi to endoplasmic reticulum"/>
    <property type="evidence" value="ECO:0007669"/>
    <property type="project" value="UniProtKB-UniRule"/>
</dbReference>
<comment type="similarity">
    <text evidence="3 11">Belongs to the COPE family.</text>
</comment>
<gene>
    <name evidence="12" type="ORF">NA57DRAFT_52985</name>
</gene>
<dbReference type="PANTHER" id="PTHR10805:SF0">
    <property type="entry name" value="COATOMER SUBUNIT EPSILON"/>
    <property type="match status" value="1"/>
</dbReference>
<evidence type="ECO:0000256" key="2">
    <source>
        <dbReference type="ARBA" id="ARBA00004347"/>
    </source>
</evidence>